<dbReference type="OrthoDB" id="9758052at2"/>
<keyword evidence="1" id="KW-0560">Oxidoreductase</keyword>
<dbReference type="InterPro" id="IPR007780">
    <property type="entry name" value="NAD_Glu_DH_bac"/>
</dbReference>
<organism evidence="7 8">
    <name type="scientific">Telmatospirillum siberiense</name>
    <dbReference type="NCBI Taxonomy" id="382514"/>
    <lineage>
        <taxon>Bacteria</taxon>
        <taxon>Pseudomonadati</taxon>
        <taxon>Pseudomonadota</taxon>
        <taxon>Alphaproteobacteria</taxon>
        <taxon>Rhodospirillales</taxon>
        <taxon>Rhodospirillaceae</taxon>
        <taxon>Telmatospirillum</taxon>
    </lineage>
</organism>
<dbReference type="Pfam" id="PF21075">
    <property type="entry name" value="GDH_ACT1"/>
    <property type="match status" value="1"/>
</dbReference>
<dbReference type="InterPro" id="IPR049059">
    <property type="entry name" value="NAD_Glu_DH_HM1"/>
</dbReference>
<feature type="domain" description="NAD-glutamate dehydrogenase N-terminal ACT1" evidence="4">
    <location>
        <begin position="36"/>
        <end position="176"/>
    </location>
</feature>
<reference evidence="8" key="1">
    <citation type="submission" date="2017-12" db="EMBL/GenBank/DDBJ databases">
        <title>Draft genome sequence of Telmatospirillum siberiense 26-4b1T, an acidotolerant peatland alphaproteobacterium potentially involved in sulfur cycling.</title>
        <authorList>
            <person name="Hausmann B."/>
            <person name="Pjevac P."/>
            <person name="Schreck K."/>
            <person name="Herbold C.W."/>
            <person name="Daims H."/>
            <person name="Wagner M."/>
            <person name="Pester M."/>
            <person name="Loy A."/>
        </authorList>
    </citation>
    <scope>NUCLEOTIDE SEQUENCE [LARGE SCALE GENOMIC DNA]</scope>
    <source>
        <strain evidence="8">26-4b1</strain>
    </source>
</reference>
<dbReference type="EMBL" id="PIUM01000019">
    <property type="protein sequence ID" value="PKU23543.1"/>
    <property type="molecule type" value="Genomic_DNA"/>
</dbReference>
<feature type="domain" description="NAD-glutamate dehydrogenase ACT2" evidence="5">
    <location>
        <begin position="410"/>
        <end position="498"/>
    </location>
</feature>
<dbReference type="GO" id="GO:0004069">
    <property type="term" value="F:L-aspartate:2-oxoglutarate aminotransferase activity"/>
    <property type="evidence" value="ECO:0007669"/>
    <property type="project" value="InterPro"/>
</dbReference>
<dbReference type="Gene3D" id="3.40.50.720">
    <property type="entry name" value="NAD(P)-binding Rossmann-like Domain"/>
    <property type="match status" value="1"/>
</dbReference>
<sequence length="1605" mass="178039">MAQPIDHLKDRLVEQVAALISERLEPAEHPLAERLLRSSYANVAPEDVLAREPDALYGAVLSMLALARQRLPGQAKLRVFQPRADEGGWDSEHTVIEVVNDDMPFLVDSLTAAVQRSELAVHLVLHPVLPMVRDEAGRLQDIPGDAGAGAPFESLMHIEIDRLTDPARLLALSDRLAAVLADVRAAVEDWRAMRERVAAILAELAAPAESGRAREIAEVRDFLDWIHHDNFTFLGYRDLRFDLDAAADGAIAVEPGSGLGILRDPDFRIFDTERDLATMTAEVVAFLRRPAVLLLTKADRVAAVHRPVPMDIVGIKRFDVEGRVVGLHVLVGLFTHSAYALSPLQIPLLRGKVGRIAERAGFRPNSHDGKALQAILETYPRDELLQAGEADLYDTAIAILRLQERQRVAVFLRRDEFERFVSILVFIPRDRYDTRLRLKIQQLFEDGCAGRVTAWYTQVAEAPLARLQFFVKTMPGQAPLIDRAALESRLADITRSWTDRLQEALIESHGEERGLALHRRWAASFPLAYREDVAPRAACLDIARIEAARDGFALHLYRPVEAADSALRFKIYRQGQPVALSDVLPLFEHMGFRVISEQPYELRRPAEEPLWIHDFTMVSQDGRAVEIERLRGGFEDAFRAVWLGAAEDDGFNRLVVNAGLTWRQVMVLRAYAKYLRQAGSTFSQSYVERSVTGNPAVAALLVALFEARFDPDGPCGDGDVPARIQSALEAVASADEDRILRRFLNLIEATLRTNFFQTASDGTPKSYLSFKLDSHRVEGLPLPRPMAEIFVYAPFTEGIHLRAGKVARGGIRWSDRPEDFRTETLGLMKAQTMKNSVIVPVGAKGGFVVKRPPRTGGREAFQEEGIRCYRTLMRGLLDLTDNLAGGQVVVPSRVVRRDGDDPYLVVAADKGTATFSDIANEISAEYGFWLGDAFASGGSQGYDHKGMAITARGAWESVKRHFREMGRDIQKNDMTVVGVGDMSGDVFGNGMLRSPHLKLVAAFDHRHIFLDPDPDPELSFAERRRLFDLPRSSWSDYDRGRLSAGGGVFARDAKSIALSPEVRKLFDIEMESLPPSDLITRLLAAPVDLLWFGGIGTYVKAGFETHAAVGDRANDALRIDARMLRCKVIGEGGNLAMTQHGRVEAALAGIRLNTDAIDNSAGVDCSDHEVNIKILLDGAVRDGDLTVKQRNELLSSMTDEVGHLVLRDNYLQTQALSIFQVQAPQMLDQQDRFMRLLERQGRLDRRIEFLPDDDEIARRALDEKGLTRPEISILLAYGKLWLYDAILDSDLPDDPLLLDELVRYFPTLVRGESWRARMDGHRLRREIVATVSANSMVNRVGGSFIARLMERTGTPPADLARAYLIVRDGFSLRDVWEGIEGLDTLVPAEIQTAMFIEINRLIERGVGWVLGHAPRPLDIGRSRAELEPGIVALRDCLERILPADTLAALTVRAAEYQASGVPEDLARRVASLIVLASANDIGRIAARVGRPVETVGRLYFLMTARFGMGWLRAAAERLQASSHWEKMAGEAVIDDLYVRQAELTASVAAMAGDLDAEAALAAWAESRRAAVERADQLLVELKGATRLDLSTLVVASHQFQALIEG</sequence>
<dbReference type="GO" id="GO:0004352">
    <property type="term" value="F:glutamate dehydrogenase (NAD+) activity"/>
    <property type="evidence" value="ECO:0007669"/>
    <property type="project" value="InterPro"/>
</dbReference>
<dbReference type="Pfam" id="PF21079">
    <property type="entry name" value="GDH_HM2"/>
    <property type="match status" value="1"/>
</dbReference>
<dbReference type="Proteomes" id="UP000233293">
    <property type="component" value="Unassembled WGS sequence"/>
</dbReference>
<feature type="domain" description="NAD-glutamate dehydrogenase catalytic" evidence="2">
    <location>
        <begin position="724"/>
        <end position="1218"/>
    </location>
</feature>
<feature type="domain" description="NAD-specific glutamate dehydrogenase C-terminal" evidence="3">
    <location>
        <begin position="1264"/>
        <end position="1599"/>
    </location>
</feature>
<comment type="caution">
    <text evidence="7">The sequence shown here is derived from an EMBL/GenBank/DDBJ whole genome shotgun (WGS) entry which is preliminary data.</text>
</comment>
<dbReference type="InterPro" id="IPR049064">
    <property type="entry name" value="NAD_Glu_DH_ACT3"/>
</dbReference>
<keyword evidence="8" id="KW-1185">Reference proteome</keyword>
<dbReference type="InterPro" id="IPR036291">
    <property type="entry name" value="NAD(P)-bd_dom_sf"/>
</dbReference>
<evidence type="ECO:0000259" key="5">
    <source>
        <dbReference type="Pfam" id="PF21076"/>
    </source>
</evidence>
<dbReference type="Pfam" id="PF21078">
    <property type="entry name" value="GDH_HM3"/>
    <property type="match status" value="1"/>
</dbReference>
<evidence type="ECO:0000259" key="2">
    <source>
        <dbReference type="Pfam" id="PF05088"/>
    </source>
</evidence>
<evidence type="ECO:0000313" key="8">
    <source>
        <dbReference type="Proteomes" id="UP000233293"/>
    </source>
</evidence>
<dbReference type="RefSeq" id="WP_101251605.1">
    <property type="nucleotide sequence ID" value="NZ_PIUM01000019.1"/>
</dbReference>
<dbReference type="PANTHER" id="PTHR43403">
    <property type="entry name" value="NAD-SPECIFIC GLUTAMATE DEHYDROGENASE"/>
    <property type="match status" value="1"/>
</dbReference>
<dbReference type="PIRSF" id="PIRSF036761">
    <property type="entry name" value="GDH_Mll4104"/>
    <property type="match status" value="1"/>
</dbReference>
<dbReference type="GO" id="GO:0006538">
    <property type="term" value="P:L-glutamate catabolic process"/>
    <property type="evidence" value="ECO:0007669"/>
    <property type="project" value="InterPro"/>
</dbReference>
<protein>
    <submittedName>
        <fullName evidence="7">NAD-glutamate dehydrogenase</fullName>
    </submittedName>
</protein>
<dbReference type="Pfam" id="PF21076">
    <property type="entry name" value="GDH_ACT2"/>
    <property type="match status" value="1"/>
</dbReference>
<dbReference type="InterPro" id="IPR046346">
    <property type="entry name" value="Aminoacid_DH-like_N_sf"/>
</dbReference>
<dbReference type="Pfam" id="PF21074">
    <property type="entry name" value="GDH_C"/>
    <property type="match status" value="1"/>
</dbReference>
<dbReference type="PANTHER" id="PTHR43403:SF1">
    <property type="entry name" value="NAD-SPECIFIC GLUTAMATE DEHYDROGENASE"/>
    <property type="match status" value="1"/>
</dbReference>
<evidence type="ECO:0000313" key="7">
    <source>
        <dbReference type="EMBL" id="PKU23543.1"/>
    </source>
</evidence>
<dbReference type="InterPro" id="IPR028971">
    <property type="entry name" value="NAD-GDH_cat"/>
</dbReference>
<proteinExistence type="predicted"/>
<evidence type="ECO:0000259" key="4">
    <source>
        <dbReference type="Pfam" id="PF21075"/>
    </source>
</evidence>
<dbReference type="SUPFAM" id="SSF53223">
    <property type="entry name" value="Aminoacid dehydrogenase-like, N-terminal domain"/>
    <property type="match status" value="1"/>
</dbReference>
<dbReference type="InterPro" id="IPR049062">
    <property type="entry name" value="NAD_Glu_DH_ACT2"/>
</dbReference>
<dbReference type="InterPro" id="IPR048381">
    <property type="entry name" value="GDH_C"/>
</dbReference>
<dbReference type="Pfam" id="PF21073">
    <property type="entry name" value="GDH_HM1"/>
    <property type="match status" value="1"/>
</dbReference>
<accession>A0A2N3PT13</accession>
<feature type="domain" description="NAD-glutamate dehydrogenase ACT3" evidence="6">
    <location>
        <begin position="552"/>
        <end position="629"/>
    </location>
</feature>
<dbReference type="Pfam" id="PF05088">
    <property type="entry name" value="Bac_GDH_CD"/>
    <property type="match status" value="1"/>
</dbReference>
<dbReference type="InterPro" id="IPR049058">
    <property type="entry name" value="NAD_Glu_DH_HM2"/>
</dbReference>
<dbReference type="InterPro" id="IPR049056">
    <property type="entry name" value="NAD_Glu_DH_HM3"/>
</dbReference>
<dbReference type="SUPFAM" id="SSF51735">
    <property type="entry name" value="NAD(P)-binding Rossmann-fold domains"/>
    <property type="match status" value="1"/>
</dbReference>
<evidence type="ECO:0000256" key="1">
    <source>
        <dbReference type="ARBA" id="ARBA00023002"/>
    </source>
</evidence>
<evidence type="ECO:0000259" key="3">
    <source>
        <dbReference type="Pfam" id="PF21074"/>
    </source>
</evidence>
<name>A0A2N3PT13_9PROT</name>
<evidence type="ECO:0000259" key="6">
    <source>
        <dbReference type="Pfam" id="PF21077"/>
    </source>
</evidence>
<gene>
    <name evidence="7" type="ORF">CWS72_15865</name>
</gene>
<dbReference type="InterPro" id="IPR024727">
    <property type="entry name" value="NAD_Glu_DH_N_ACT1"/>
</dbReference>
<dbReference type="Pfam" id="PF21077">
    <property type="entry name" value="GDH_ACT3"/>
    <property type="match status" value="1"/>
</dbReference>